<dbReference type="InterPro" id="IPR017896">
    <property type="entry name" value="4Fe4S_Fe-S-bd"/>
</dbReference>
<keyword evidence="3 6" id="KW-0249">Electron transport</keyword>
<dbReference type="Proteomes" id="UP000177159">
    <property type="component" value="Unassembled WGS sequence"/>
</dbReference>
<proteinExistence type="predicted"/>
<dbReference type="InterPro" id="IPR001080">
    <property type="entry name" value="3Fe4S_ferredoxin"/>
</dbReference>
<evidence type="ECO:0000256" key="5">
    <source>
        <dbReference type="ARBA" id="ARBA00023014"/>
    </source>
</evidence>
<dbReference type="SUPFAM" id="SSF54862">
    <property type="entry name" value="4Fe-4S ferredoxins"/>
    <property type="match status" value="1"/>
</dbReference>
<evidence type="ECO:0000256" key="3">
    <source>
        <dbReference type="ARBA" id="ARBA00022982"/>
    </source>
</evidence>
<protein>
    <recommendedName>
        <fullName evidence="6">Ferredoxin</fullName>
    </recommendedName>
</protein>
<dbReference type="GO" id="GO:0005506">
    <property type="term" value="F:iron ion binding"/>
    <property type="evidence" value="ECO:0007669"/>
    <property type="project" value="UniProtKB-UniRule"/>
</dbReference>
<keyword evidence="1 6" id="KW-0813">Transport</keyword>
<dbReference type="Pfam" id="PF13370">
    <property type="entry name" value="Fer4_13"/>
    <property type="match status" value="1"/>
</dbReference>
<dbReference type="Gene3D" id="3.30.70.20">
    <property type="match status" value="1"/>
</dbReference>
<keyword evidence="5 6" id="KW-0411">Iron-sulfur</keyword>
<dbReference type="PRINTS" id="PR00352">
    <property type="entry name" value="3FE4SFRDOXIN"/>
</dbReference>
<dbReference type="PANTHER" id="PTHR36923">
    <property type="entry name" value="FERREDOXIN"/>
    <property type="match status" value="1"/>
</dbReference>
<evidence type="ECO:0000259" key="7">
    <source>
        <dbReference type="PROSITE" id="PS51379"/>
    </source>
</evidence>
<comment type="caution">
    <text evidence="8">The sequence shown here is derived from an EMBL/GenBank/DDBJ whole genome shotgun (WGS) entry which is preliminary data.</text>
</comment>
<evidence type="ECO:0000313" key="8">
    <source>
        <dbReference type="EMBL" id="OGK23518.1"/>
    </source>
</evidence>
<evidence type="ECO:0000256" key="4">
    <source>
        <dbReference type="ARBA" id="ARBA00023004"/>
    </source>
</evidence>
<evidence type="ECO:0000313" key="9">
    <source>
        <dbReference type="Proteomes" id="UP000177159"/>
    </source>
</evidence>
<feature type="domain" description="4Fe-4S ferredoxin-type" evidence="7">
    <location>
        <begin position="19"/>
        <end position="47"/>
    </location>
</feature>
<dbReference type="EMBL" id="MFZM01000020">
    <property type="protein sequence ID" value="OGK23518.1"/>
    <property type="molecule type" value="Genomic_DNA"/>
</dbReference>
<evidence type="ECO:0000256" key="6">
    <source>
        <dbReference type="RuleBase" id="RU368020"/>
    </source>
</evidence>
<dbReference type="InterPro" id="IPR051269">
    <property type="entry name" value="Fe-S_cluster_ET"/>
</dbReference>
<evidence type="ECO:0000256" key="2">
    <source>
        <dbReference type="ARBA" id="ARBA00022723"/>
    </source>
</evidence>
<gene>
    <name evidence="8" type="ORF">A3C24_01850</name>
</gene>
<evidence type="ECO:0000256" key="1">
    <source>
        <dbReference type="ARBA" id="ARBA00022448"/>
    </source>
</evidence>
<sequence>MSNPKDPQKPSGPVKINDFSVQVDRDLCIGAATCVAIAPEVFVLDSEAKAIIIDTADTATGEMLIDAARSCPTSAISVYDKDGEKLFPS</sequence>
<keyword evidence="4 6" id="KW-0408">Iron</keyword>
<name>A0A1F7GX30_9BACT</name>
<dbReference type="AlphaFoldDB" id="A0A1F7GX30"/>
<dbReference type="PROSITE" id="PS51379">
    <property type="entry name" value="4FE4S_FER_2"/>
    <property type="match status" value="1"/>
</dbReference>
<comment type="function">
    <text evidence="6">Ferredoxins are iron-sulfur proteins that transfer electrons in a wide variety of metabolic reactions.</text>
</comment>
<dbReference type="GO" id="GO:0009055">
    <property type="term" value="F:electron transfer activity"/>
    <property type="evidence" value="ECO:0007669"/>
    <property type="project" value="UniProtKB-UniRule"/>
</dbReference>
<accession>A0A1F7GX30</accession>
<reference evidence="8 9" key="1">
    <citation type="journal article" date="2016" name="Nat. Commun.">
        <title>Thousands of microbial genomes shed light on interconnected biogeochemical processes in an aquifer system.</title>
        <authorList>
            <person name="Anantharaman K."/>
            <person name="Brown C.T."/>
            <person name="Hug L.A."/>
            <person name="Sharon I."/>
            <person name="Castelle C.J."/>
            <person name="Probst A.J."/>
            <person name="Thomas B.C."/>
            <person name="Singh A."/>
            <person name="Wilkins M.J."/>
            <person name="Karaoz U."/>
            <person name="Brodie E.L."/>
            <person name="Williams K.H."/>
            <person name="Hubbard S.S."/>
            <person name="Banfield J.F."/>
        </authorList>
    </citation>
    <scope>NUCLEOTIDE SEQUENCE [LARGE SCALE GENOMIC DNA]</scope>
</reference>
<keyword evidence="2 6" id="KW-0479">Metal-binding</keyword>
<dbReference type="PANTHER" id="PTHR36923:SF3">
    <property type="entry name" value="FERREDOXIN"/>
    <property type="match status" value="1"/>
</dbReference>
<dbReference type="GO" id="GO:0051536">
    <property type="term" value="F:iron-sulfur cluster binding"/>
    <property type="evidence" value="ECO:0007669"/>
    <property type="project" value="UniProtKB-KW"/>
</dbReference>
<organism evidence="8 9">
    <name type="scientific">Candidatus Roizmanbacteria bacterium RIFCSPHIGHO2_02_FULL_37_24</name>
    <dbReference type="NCBI Taxonomy" id="1802037"/>
    <lineage>
        <taxon>Bacteria</taxon>
        <taxon>Candidatus Roizmaniibacteriota</taxon>
    </lineage>
</organism>